<dbReference type="InterPro" id="IPR029058">
    <property type="entry name" value="AB_hydrolase_fold"/>
</dbReference>
<evidence type="ECO:0000313" key="3">
    <source>
        <dbReference type="EMBL" id="GBG72557.1"/>
    </source>
</evidence>
<dbReference type="Gene3D" id="3.10.10.10">
    <property type="entry name" value="HIV Type 1 Reverse Transcriptase, subunit A, domain 1"/>
    <property type="match status" value="1"/>
</dbReference>
<feature type="signal peptide" evidence="2">
    <location>
        <begin position="1"/>
        <end position="15"/>
    </location>
</feature>
<dbReference type="CDD" id="cd00303">
    <property type="entry name" value="retropepsin_like"/>
    <property type="match status" value="1"/>
</dbReference>
<dbReference type="SUPFAM" id="SSF56672">
    <property type="entry name" value="DNA/RNA polymerases"/>
    <property type="match status" value="1"/>
</dbReference>
<evidence type="ECO:0000256" key="1">
    <source>
        <dbReference type="SAM" id="MobiDB-lite"/>
    </source>
</evidence>
<feature type="region of interest" description="Disordered" evidence="1">
    <location>
        <begin position="493"/>
        <end position="526"/>
    </location>
</feature>
<organism evidence="3 4">
    <name type="scientific">Chara braunii</name>
    <name type="common">Braun's stonewort</name>
    <dbReference type="NCBI Taxonomy" id="69332"/>
    <lineage>
        <taxon>Eukaryota</taxon>
        <taxon>Viridiplantae</taxon>
        <taxon>Streptophyta</taxon>
        <taxon>Charophyceae</taxon>
        <taxon>Charales</taxon>
        <taxon>Characeae</taxon>
        <taxon>Chara</taxon>
    </lineage>
</organism>
<dbReference type="Pfam" id="PF08284">
    <property type="entry name" value="RVP_2"/>
    <property type="match status" value="1"/>
</dbReference>
<reference evidence="3 4" key="1">
    <citation type="journal article" date="2018" name="Cell">
        <title>The Chara Genome: Secondary Complexity and Implications for Plant Terrestrialization.</title>
        <authorList>
            <person name="Nishiyama T."/>
            <person name="Sakayama H."/>
            <person name="Vries J.D."/>
            <person name="Buschmann H."/>
            <person name="Saint-Marcoux D."/>
            <person name="Ullrich K.K."/>
            <person name="Haas F.B."/>
            <person name="Vanderstraeten L."/>
            <person name="Becker D."/>
            <person name="Lang D."/>
            <person name="Vosolsobe S."/>
            <person name="Rombauts S."/>
            <person name="Wilhelmsson P.K.I."/>
            <person name="Janitza P."/>
            <person name="Kern R."/>
            <person name="Heyl A."/>
            <person name="Rumpler F."/>
            <person name="Villalobos L.I.A.C."/>
            <person name="Clay J.M."/>
            <person name="Skokan R."/>
            <person name="Toyoda A."/>
            <person name="Suzuki Y."/>
            <person name="Kagoshima H."/>
            <person name="Schijlen E."/>
            <person name="Tajeshwar N."/>
            <person name="Catarino B."/>
            <person name="Hetherington A.J."/>
            <person name="Saltykova A."/>
            <person name="Bonnot C."/>
            <person name="Breuninger H."/>
            <person name="Symeonidi A."/>
            <person name="Radhakrishnan G.V."/>
            <person name="Van Nieuwerburgh F."/>
            <person name="Deforce D."/>
            <person name="Chang C."/>
            <person name="Karol K.G."/>
            <person name="Hedrich R."/>
            <person name="Ulvskov P."/>
            <person name="Glockner G."/>
            <person name="Delwiche C.F."/>
            <person name="Petrasek J."/>
            <person name="Van de Peer Y."/>
            <person name="Friml J."/>
            <person name="Beilby M."/>
            <person name="Dolan L."/>
            <person name="Kohara Y."/>
            <person name="Sugano S."/>
            <person name="Fujiyama A."/>
            <person name="Delaux P.-M."/>
            <person name="Quint M."/>
            <person name="TheiBen G."/>
            <person name="Hagemann M."/>
            <person name="Harholt J."/>
            <person name="Dunand C."/>
            <person name="Zachgo S."/>
            <person name="Langdale J."/>
            <person name="Maumus F."/>
            <person name="Straeten D.V.D."/>
            <person name="Gould S.B."/>
            <person name="Rensing S.A."/>
        </authorList>
    </citation>
    <scope>NUCLEOTIDE SEQUENCE [LARGE SCALE GENOMIC DNA]</scope>
    <source>
        <strain evidence="3 4">S276</strain>
    </source>
</reference>
<dbReference type="SUPFAM" id="SSF53474">
    <property type="entry name" value="alpha/beta-Hydrolases"/>
    <property type="match status" value="1"/>
</dbReference>
<proteinExistence type="predicted"/>
<sequence>MQATFGLGWVLLVVAEDRPALLASTFVRMIRDAVLKSLSDVSSVSAICVSAFCRAGHERMMNKCLMSRNASGRSVAAASKQKAEDAEKARLLAIEQQRQHDEVAAKAADEERIQRREKIFSGEQALLTMAADWRAEAGNGKMEESENKIALLLSHLTDLLATCITQHEDIHNLDDVLTQVHIRLQQLEQRPVAALDANSSNTSDRLEALEIDVGSLRDGVQLQQTATQQLEQRICTAANHSSSEPRETTPKFDGQEIFCDSPKTNPIPWFRKFELTLQLHYVKEHKHHAYLYSRSGGACQALLDNLLSKYGVVAADLHTKISWDDLKAAWHKRFQVEPSEIKAMDKLMVFEQGTLPRVDRIAEYQCLTSVPDIQMGFKAIKHYFISRSCPVLGNVLTHVEDSLITTAKLFDKAAQIIVTNKKAKNLQRSYALGLSRDQHRPKVPAVVAATPNDQSSEAVSANMKGTDLQPPGKVAAPAKAEDAARQIQTPHLAPGPAQQLQPHGQDVCATSFPSGNGNLSSSSGSSRDSACEFNIEVLDPLTSEDFAWLPLPTTGRLPGPQCATLCAHLHTYSSFYAPPTSPTDDEVAVGDIPAYVAKVPPEFRNQRYDDNNAPLLYVRIQVGQASCNSLLDSGVSRNFMSQAFMQKAGLGAQVRRKANPTMIKLANGRTQQLIDRYIEVVPVYFAPHACEPVTFDILDTDFDIILGMPWLASADHVVNFHRQTLTVRNAFGADVSCSIPLPHPLIQCQVVTAKLFRATCAYEQPDKIGLRFLRTVAIANSSPTDLSSDPRVVRLLDEFADIFESPTGVVPDWPISHEIILEAGVLPPKGCIYRMSEEELTVLHVQLDDLLDKGWIRPSSSPYGAKTPRTPRVFFHGLGIGAAPYLMFLDQLLNTQDQAAVIVELPHVALRWCPRIPTVEHMVSGLEQIHLRHSLGAANYIGHSYGSLPISRLLRVHPGMVKGVALLDPVCFLLFLPDVIFNFVYRGPAGENASAWFSDFLRWFFLSRELQISQALCRGFNWHQMTLWQENLPADVVVLLSAKDQVVPAEHIRVYLEKSEVHVIWYKDLRHGGFLLRPESQQRIVEVVDSWG</sequence>
<feature type="compositionally biased region" description="Basic and acidic residues" evidence="1">
    <location>
        <begin position="243"/>
        <end position="254"/>
    </location>
</feature>
<dbReference type="Proteomes" id="UP000265515">
    <property type="component" value="Unassembled WGS sequence"/>
</dbReference>
<name>A0A388KR94_CHABU</name>
<accession>A0A388KR94</accession>
<dbReference type="OrthoDB" id="2017000at2759"/>
<gene>
    <name evidence="3" type="ORF">CBR_g12127</name>
</gene>
<protein>
    <recommendedName>
        <fullName evidence="5">Peptidase A2 domain-containing protein</fullName>
    </recommendedName>
</protein>
<feature type="region of interest" description="Disordered" evidence="1">
    <location>
        <begin position="449"/>
        <end position="474"/>
    </location>
</feature>
<evidence type="ECO:0008006" key="5">
    <source>
        <dbReference type="Google" id="ProtNLM"/>
    </source>
</evidence>
<evidence type="ECO:0000313" key="4">
    <source>
        <dbReference type="Proteomes" id="UP000265515"/>
    </source>
</evidence>
<dbReference type="InterPro" id="IPR021109">
    <property type="entry name" value="Peptidase_aspartic_dom_sf"/>
</dbReference>
<evidence type="ECO:0000256" key="2">
    <source>
        <dbReference type="SAM" id="SignalP"/>
    </source>
</evidence>
<keyword evidence="4" id="KW-1185">Reference proteome</keyword>
<dbReference type="AlphaFoldDB" id="A0A388KR94"/>
<dbReference type="InterPro" id="IPR043502">
    <property type="entry name" value="DNA/RNA_pol_sf"/>
</dbReference>
<feature type="region of interest" description="Disordered" evidence="1">
    <location>
        <begin position="238"/>
        <end position="257"/>
    </location>
</feature>
<dbReference type="SUPFAM" id="SSF50630">
    <property type="entry name" value="Acid proteases"/>
    <property type="match status" value="1"/>
</dbReference>
<dbReference type="PANTHER" id="PTHR37471:SF1">
    <property type="entry name" value="AB HYDROLASE-1 DOMAIN-CONTAINING PROTEIN"/>
    <property type="match status" value="1"/>
</dbReference>
<dbReference type="Gene3D" id="2.40.70.10">
    <property type="entry name" value="Acid Proteases"/>
    <property type="match status" value="1"/>
</dbReference>
<feature type="compositionally biased region" description="Low complexity" evidence="1">
    <location>
        <begin position="514"/>
        <end position="526"/>
    </location>
</feature>
<dbReference type="Gene3D" id="3.40.50.1820">
    <property type="entry name" value="alpha/beta hydrolase"/>
    <property type="match status" value="1"/>
</dbReference>
<comment type="caution">
    <text evidence="3">The sequence shown here is derived from an EMBL/GenBank/DDBJ whole genome shotgun (WGS) entry which is preliminary data.</text>
</comment>
<dbReference type="PANTHER" id="PTHR37471">
    <property type="entry name" value="UNNAMED PRODUCT"/>
    <property type="match status" value="1"/>
</dbReference>
<feature type="chain" id="PRO_5017441206" description="Peptidase A2 domain-containing protein" evidence="2">
    <location>
        <begin position="16"/>
        <end position="1092"/>
    </location>
</feature>
<dbReference type="Gramene" id="GBG72557">
    <property type="protein sequence ID" value="GBG72557"/>
    <property type="gene ID" value="CBR_g12127"/>
</dbReference>
<keyword evidence="2" id="KW-0732">Signal</keyword>
<dbReference type="EMBL" id="BFEA01000167">
    <property type="protein sequence ID" value="GBG72557.1"/>
    <property type="molecule type" value="Genomic_DNA"/>
</dbReference>